<sequence length="235" mass="26649">MLSVLVNEYFVPHAGLSWFDGQTEKRSGNAASSVAPGVPVACDFTAGDPEHGGARPAPRTVTEEHMVTPDAEQAYTYHADIDPGLIPVTGMVFPSEKEAYEFYLDKEGKHEYKKKGNRIRNRFTKKTKSKAKSKMELDGKWAFEVQLVRVYTRKVFGTFQKWMQNCTSYRIDPDIEAGGSNWLVSHTNLSSKISWGQHQFKEKADSETGEYKCECREWEHTGVQLAMLFLQLVKN</sequence>
<comment type="caution">
    <text evidence="1">The sequence shown here is derived from an EMBL/GenBank/DDBJ whole genome shotgun (WGS) entry which is preliminary data.</text>
</comment>
<dbReference type="AlphaFoldDB" id="A0AAV5FX26"/>
<reference evidence="1" key="1">
    <citation type="journal article" date="2018" name="DNA Res.">
        <title>Multiple hybrid de novo genome assembly of finger millet, an orphan allotetraploid crop.</title>
        <authorList>
            <person name="Hatakeyama M."/>
            <person name="Aluri S."/>
            <person name="Balachadran M.T."/>
            <person name="Sivarajan S.R."/>
            <person name="Patrignani A."/>
            <person name="Gruter S."/>
            <person name="Poveda L."/>
            <person name="Shimizu-Inatsugi R."/>
            <person name="Baeten J."/>
            <person name="Francoijs K.J."/>
            <person name="Nataraja K.N."/>
            <person name="Reddy Y.A.N."/>
            <person name="Phadnis S."/>
            <person name="Ravikumar R.L."/>
            <person name="Schlapbach R."/>
            <person name="Sreeman S.M."/>
            <person name="Shimizu K.K."/>
        </authorList>
    </citation>
    <scope>NUCLEOTIDE SEQUENCE</scope>
</reference>
<keyword evidence="2" id="KW-1185">Reference proteome</keyword>
<dbReference type="PANTHER" id="PTHR47482">
    <property type="entry name" value="OS11G0632001 PROTEIN"/>
    <property type="match status" value="1"/>
</dbReference>
<evidence type="ECO:0000313" key="2">
    <source>
        <dbReference type="Proteomes" id="UP001054889"/>
    </source>
</evidence>
<reference evidence="1" key="2">
    <citation type="submission" date="2021-12" db="EMBL/GenBank/DDBJ databases">
        <title>Resequencing data analysis of finger millet.</title>
        <authorList>
            <person name="Hatakeyama M."/>
            <person name="Aluri S."/>
            <person name="Balachadran M.T."/>
            <person name="Sivarajan S.R."/>
            <person name="Poveda L."/>
            <person name="Shimizu-Inatsugi R."/>
            <person name="Schlapbach R."/>
            <person name="Sreeman S.M."/>
            <person name="Shimizu K.K."/>
        </authorList>
    </citation>
    <scope>NUCLEOTIDE SEQUENCE</scope>
</reference>
<dbReference type="PANTHER" id="PTHR47482:SF5">
    <property type="entry name" value="FAR1 DOMAIN-CONTAINING PROTEIN"/>
    <property type="match status" value="1"/>
</dbReference>
<evidence type="ECO:0000313" key="1">
    <source>
        <dbReference type="EMBL" id="GJN40194.1"/>
    </source>
</evidence>
<name>A0AAV5FX26_ELECO</name>
<dbReference type="EMBL" id="BQKI01000106">
    <property type="protein sequence ID" value="GJN40194.1"/>
    <property type="molecule type" value="Genomic_DNA"/>
</dbReference>
<accession>A0AAV5FX26</accession>
<protein>
    <submittedName>
        <fullName evidence="1">Uncharacterized protein</fullName>
    </submittedName>
</protein>
<gene>
    <name evidence="1" type="primary">gb29375</name>
    <name evidence="1" type="ORF">PR202_gb29375</name>
</gene>
<organism evidence="1 2">
    <name type="scientific">Eleusine coracana subsp. coracana</name>
    <dbReference type="NCBI Taxonomy" id="191504"/>
    <lineage>
        <taxon>Eukaryota</taxon>
        <taxon>Viridiplantae</taxon>
        <taxon>Streptophyta</taxon>
        <taxon>Embryophyta</taxon>
        <taxon>Tracheophyta</taxon>
        <taxon>Spermatophyta</taxon>
        <taxon>Magnoliopsida</taxon>
        <taxon>Liliopsida</taxon>
        <taxon>Poales</taxon>
        <taxon>Poaceae</taxon>
        <taxon>PACMAD clade</taxon>
        <taxon>Chloridoideae</taxon>
        <taxon>Cynodonteae</taxon>
        <taxon>Eleusininae</taxon>
        <taxon>Eleusine</taxon>
    </lineage>
</organism>
<dbReference type="Proteomes" id="UP001054889">
    <property type="component" value="Unassembled WGS sequence"/>
</dbReference>
<proteinExistence type="predicted"/>